<evidence type="ECO:0000313" key="3">
    <source>
        <dbReference type="Proteomes" id="UP000076552"/>
    </source>
</evidence>
<feature type="non-terminal residue" evidence="2">
    <location>
        <position position="1"/>
    </location>
</feature>
<keyword evidence="1" id="KW-0812">Transmembrane</keyword>
<dbReference type="PANTHER" id="PTHR34822:SF1">
    <property type="entry name" value="GRPB FAMILY PROTEIN"/>
    <property type="match status" value="1"/>
</dbReference>
<feature type="transmembrane region" description="Helical" evidence="1">
    <location>
        <begin position="130"/>
        <end position="151"/>
    </location>
</feature>
<protein>
    <recommendedName>
        <fullName evidence="4">GrpB domain protein</fullName>
    </recommendedName>
</protein>
<keyword evidence="1" id="KW-1133">Transmembrane helix</keyword>
<accession>A0A166P1F4</accession>
<feature type="transmembrane region" description="Helical" evidence="1">
    <location>
        <begin position="264"/>
        <end position="285"/>
    </location>
</feature>
<dbReference type="EMBL" id="LFIV01000183">
    <property type="protein sequence ID" value="KZL66289.1"/>
    <property type="molecule type" value="Genomic_DNA"/>
</dbReference>
<dbReference type="Gene3D" id="3.30.460.10">
    <property type="entry name" value="Beta Polymerase, domain 2"/>
    <property type="match status" value="1"/>
</dbReference>
<reference evidence="2 3" key="1">
    <citation type="submission" date="2015-06" db="EMBL/GenBank/DDBJ databases">
        <title>Survival trade-offs in plant roots during colonization by closely related pathogenic and mutualistic fungi.</title>
        <authorList>
            <person name="Hacquard S."/>
            <person name="Kracher B."/>
            <person name="Hiruma K."/>
            <person name="Weinman A."/>
            <person name="Muench P."/>
            <person name="Garrido Oter R."/>
            <person name="Ver Loren van Themaat E."/>
            <person name="Dallerey J.-F."/>
            <person name="Damm U."/>
            <person name="Henrissat B."/>
            <person name="Lespinet O."/>
            <person name="Thon M."/>
            <person name="Kemen E."/>
            <person name="McHardy A.C."/>
            <person name="Schulze-Lefert P."/>
            <person name="O'Connell R.J."/>
        </authorList>
    </citation>
    <scope>NUCLEOTIDE SEQUENCE [LARGE SCALE GENOMIC DNA]</scope>
    <source>
        <strain evidence="2 3">0861</strain>
    </source>
</reference>
<dbReference type="Pfam" id="PF04229">
    <property type="entry name" value="GrpB"/>
    <property type="match status" value="1"/>
</dbReference>
<organism evidence="2 3">
    <name type="scientific">Colletotrichum tofieldiae</name>
    <dbReference type="NCBI Taxonomy" id="708197"/>
    <lineage>
        <taxon>Eukaryota</taxon>
        <taxon>Fungi</taxon>
        <taxon>Dikarya</taxon>
        <taxon>Ascomycota</taxon>
        <taxon>Pezizomycotina</taxon>
        <taxon>Sordariomycetes</taxon>
        <taxon>Hypocreomycetidae</taxon>
        <taxon>Glomerellales</taxon>
        <taxon>Glomerellaceae</taxon>
        <taxon>Colletotrichum</taxon>
        <taxon>Colletotrichum spaethianum species complex</taxon>
    </lineage>
</organism>
<name>A0A166P1F4_9PEZI</name>
<dbReference type="InterPro" id="IPR007344">
    <property type="entry name" value="GrpB/CoaE"/>
</dbReference>
<dbReference type="AlphaFoldDB" id="A0A166P1F4"/>
<proteinExistence type="predicted"/>
<evidence type="ECO:0000313" key="2">
    <source>
        <dbReference type="EMBL" id="KZL66289.1"/>
    </source>
</evidence>
<evidence type="ECO:0000256" key="1">
    <source>
        <dbReference type="SAM" id="Phobius"/>
    </source>
</evidence>
<keyword evidence="1" id="KW-0472">Membrane</keyword>
<feature type="transmembrane region" description="Helical" evidence="1">
    <location>
        <begin position="163"/>
        <end position="185"/>
    </location>
</feature>
<comment type="caution">
    <text evidence="2">The sequence shown here is derived from an EMBL/GenBank/DDBJ whole genome shotgun (WGS) entry which is preliminary data.</text>
</comment>
<gene>
    <name evidence="2" type="ORF">CT0861_08214</name>
</gene>
<dbReference type="Proteomes" id="UP000076552">
    <property type="component" value="Unassembled WGS sequence"/>
</dbReference>
<keyword evidence="3" id="KW-1185">Reference proteome</keyword>
<dbReference type="PANTHER" id="PTHR34822">
    <property type="entry name" value="GRPB DOMAIN PROTEIN (AFU_ORTHOLOGUE AFUA_1G01530)"/>
    <property type="match status" value="1"/>
</dbReference>
<sequence>LLLCVDSAHGQPTSCLQKLGTVYKNVLPTWQSETWHAQSHCEMDKEKGLTDVRGVPKSDRGLRIAIIFVTISSKIAHIATDILTLPYNRFYQQNTLLPILAIAKAVEDRENDEEISAQLKRWRDRKLSEFQLVQVASTLISAAVIGCFSWPPPDSLHWLGPAFWHASISFSLFSILLAASEQFIFQTLHRSPKPRNVDKELAMILYIRRSRKIEPMHSPLEEVPPIPQIRAIKIKEKGGWFPKEMPLVEIRWNMIFTWQAPMMLMAYSAICFLGGLTVYVCAPLYDGQGWVGASKVRVIRRYLLKSVADRVRRPCSTSPAFSSAELLSSGARFGHIDLLISGIPEYPFTAGFKNRIPMGQGSRRCMQYKPQLGRMTHADGRRTVVGDDLKLKFGFTYTCRLDVETNFNGSVINRLLAKTFGILLIHDQIANMPCSVEDILKHYEFDPSIIQRVATRKFKPALSIEPPNPEWPAQFEEIKSLINAALGPVALSVTHVGSTSVPKLPAKAVIDIDVAVANPADEDAYAPALEQAGFQFLIREPEWHEHRFFAMYEPYNCNLHVFKEGTAELLRHVIMKEWLIAHDDDRELYARTKIEAAEVSNSLGETVMDYNIRKENVIREILERAFKAKGYLDRE</sequence>
<dbReference type="SUPFAM" id="SSF81301">
    <property type="entry name" value="Nucleotidyltransferase"/>
    <property type="match status" value="1"/>
</dbReference>
<evidence type="ECO:0008006" key="4">
    <source>
        <dbReference type="Google" id="ProtNLM"/>
    </source>
</evidence>
<dbReference type="InterPro" id="IPR043519">
    <property type="entry name" value="NT_sf"/>
</dbReference>